<sequence length="169" mass="19100">MAQRRLTITNEMVNTMRALKRGGAKPQVIVDALHIKKKQLQSVYRKATKQDEASVSSEEQLHQVSPPPGNPVPSQTTTMTPQTPVYATYYAALMSASERFIAAAQQEIERLNHHNFGDADAVHDMQMLKIYTFGCVKRSWSAGHACFSVCDRSRWCRSFFCLLLFESMV</sequence>
<comment type="caution">
    <text evidence="2">The sequence shown here is derived from an EMBL/GenBank/DDBJ whole genome shotgun (WGS) entry which is preliminary data.</text>
</comment>
<proteinExistence type="predicted"/>
<name>A0A8J5JA53_9STRA</name>
<evidence type="ECO:0000256" key="1">
    <source>
        <dbReference type="SAM" id="MobiDB-lite"/>
    </source>
</evidence>
<keyword evidence="3" id="KW-1185">Reference proteome</keyword>
<dbReference type="EMBL" id="JAENGY010000178">
    <property type="protein sequence ID" value="KAG6970549.1"/>
    <property type="molecule type" value="Genomic_DNA"/>
</dbReference>
<feature type="region of interest" description="Disordered" evidence="1">
    <location>
        <begin position="46"/>
        <end position="77"/>
    </location>
</feature>
<protein>
    <submittedName>
        <fullName evidence="2">Uncharacterized protein</fullName>
    </submittedName>
</protein>
<reference evidence="2" key="1">
    <citation type="submission" date="2021-01" db="EMBL/GenBank/DDBJ databases">
        <title>Phytophthora aleatoria, a newly-described species from Pinus radiata is distinct from Phytophthora cactorum isolates based on comparative genomics.</title>
        <authorList>
            <person name="Mcdougal R."/>
            <person name="Panda P."/>
            <person name="Williams N."/>
            <person name="Studholme D.J."/>
        </authorList>
    </citation>
    <scope>NUCLEOTIDE SEQUENCE</scope>
    <source>
        <strain evidence="2">NZFS 4037</strain>
    </source>
</reference>
<organism evidence="2 3">
    <name type="scientific">Phytophthora aleatoria</name>
    <dbReference type="NCBI Taxonomy" id="2496075"/>
    <lineage>
        <taxon>Eukaryota</taxon>
        <taxon>Sar</taxon>
        <taxon>Stramenopiles</taxon>
        <taxon>Oomycota</taxon>
        <taxon>Peronosporomycetes</taxon>
        <taxon>Peronosporales</taxon>
        <taxon>Peronosporaceae</taxon>
        <taxon>Phytophthora</taxon>
    </lineage>
</organism>
<evidence type="ECO:0000313" key="2">
    <source>
        <dbReference type="EMBL" id="KAG6970549.1"/>
    </source>
</evidence>
<dbReference type="AlphaFoldDB" id="A0A8J5JA53"/>
<evidence type="ECO:0000313" key="3">
    <source>
        <dbReference type="Proteomes" id="UP000709295"/>
    </source>
</evidence>
<gene>
    <name evidence="2" type="ORF">JG688_00004815</name>
</gene>
<dbReference type="Proteomes" id="UP000709295">
    <property type="component" value="Unassembled WGS sequence"/>
</dbReference>
<accession>A0A8J5JA53</accession>